<dbReference type="RefSeq" id="WP_245132428.1">
    <property type="nucleotide sequence ID" value="NZ_JALJEJ010000011.1"/>
</dbReference>
<sequence length="167" mass="19341">MKNVLIYVFLFLSPLLFFSAYAQKDTIIRRSPVKTLTDAQYNAILKGDDVNNTAASATMNGYPLPDKVLKYKKELNLTPAQLKQFDEIMKTLDLKKREVAVSVIRNEKMLDSMFRRRFVNEGSIVFYGNRYGLYQGELRTALLTACFNTRKVLTPYQLNKFYTLEKP</sequence>
<name>A0A9X1X751_9SPHI</name>
<keyword evidence="1" id="KW-0732">Signal</keyword>
<evidence type="ECO:0000256" key="1">
    <source>
        <dbReference type="SAM" id="SignalP"/>
    </source>
</evidence>
<organism evidence="2 3">
    <name type="scientific">Mucilaginibacter straminoryzae</name>
    <dbReference type="NCBI Taxonomy" id="2932774"/>
    <lineage>
        <taxon>Bacteria</taxon>
        <taxon>Pseudomonadati</taxon>
        <taxon>Bacteroidota</taxon>
        <taxon>Sphingobacteriia</taxon>
        <taxon>Sphingobacteriales</taxon>
        <taxon>Sphingobacteriaceae</taxon>
        <taxon>Mucilaginibacter</taxon>
    </lineage>
</organism>
<evidence type="ECO:0000313" key="2">
    <source>
        <dbReference type="EMBL" id="MCJ8211640.1"/>
    </source>
</evidence>
<evidence type="ECO:0000313" key="3">
    <source>
        <dbReference type="Proteomes" id="UP001139450"/>
    </source>
</evidence>
<protein>
    <submittedName>
        <fullName evidence="2">Uncharacterized protein</fullName>
    </submittedName>
</protein>
<keyword evidence="3" id="KW-1185">Reference proteome</keyword>
<dbReference type="AlphaFoldDB" id="A0A9X1X751"/>
<dbReference type="EMBL" id="JALJEJ010000011">
    <property type="protein sequence ID" value="MCJ8211640.1"/>
    <property type="molecule type" value="Genomic_DNA"/>
</dbReference>
<dbReference type="Gene3D" id="1.20.120.1490">
    <property type="match status" value="1"/>
</dbReference>
<comment type="caution">
    <text evidence="2">The sequence shown here is derived from an EMBL/GenBank/DDBJ whole genome shotgun (WGS) entry which is preliminary data.</text>
</comment>
<reference evidence="2" key="1">
    <citation type="submission" date="2022-04" db="EMBL/GenBank/DDBJ databases">
        <title>Mucilaginibacter sp. RS28 isolated from freshwater.</title>
        <authorList>
            <person name="Ko S.-R."/>
        </authorList>
    </citation>
    <scope>NUCLEOTIDE SEQUENCE</scope>
    <source>
        <strain evidence="2">RS28</strain>
    </source>
</reference>
<accession>A0A9X1X751</accession>
<gene>
    <name evidence="2" type="ORF">MUY27_18120</name>
</gene>
<feature type="signal peptide" evidence="1">
    <location>
        <begin position="1"/>
        <end position="22"/>
    </location>
</feature>
<proteinExistence type="predicted"/>
<feature type="chain" id="PRO_5040866957" evidence="1">
    <location>
        <begin position="23"/>
        <end position="167"/>
    </location>
</feature>
<dbReference type="Proteomes" id="UP001139450">
    <property type="component" value="Unassembled WGS sequence"/>
</dbReference>